<dbReference type="SUPFAM" id="SSF111369">
    <property type="entry name" value="HlyD-like secretion proteins"/>
    <property type="match status" value="1"/>
</dbReference>
<evidence type="ECO:0000256" key="2">
    <source>
        <dbReference type="SAM" id="Coils"/>
    </source>
</evidence>
<reference evidence="8 9" key="1">
    <citation type="submission" date="2019-04" db="EMBL/GenBank/DDBJ databases">
        <authorList>
            <person name="Feng G."/>
            <person name="Zhang J."/>
            <person name="Zhu H."/>
        </authorList>
    </citation>
    <scope>NUCLEOTIDE SEQUENCE [LARGE SCALE GENOMIC DNA]</scope>
    <source>
        <strain evidence="8 9">JCM 31653</strain>
    </source>
</reference>
<dbReference type="Pfam" id="PF25917">
    <property type="entry name" value="BSH_RND"/>
    <property type="match status" value="1"/>
</dbReference>
<dbReference type="OrthoDB" id="9801814at2"/>
<dbReference type="InterPro" id="IPR058626">
    <property type="entry name" value="MdtA-like_b-barrel"/>
</dbReference>
<protein>
    <submittedName>
        <fullName evidence="8">Efflux RND transporter periplasmic adaptor subunit</fullName>
    </submittedName>
</protein>
<dbReference type="NCBIfam" id="TIGR01730">
    <property type="entry name" value="RND_mfp"/>
    <property type="match status" value="1"/>
</dbReference>
<dbReference type="AlphaFoldDB" id="A0A4Z0Q599"/>
<dbReference type="Gene3D" id="2.40.50.100">
    <property type="match status" value="1"/>
</dbReference>
<gene>
    <name evidence="8" type="ORF">E5K00_08730</name>
</gene>
<name>A0A4Z0Q599_9BACT</name>
<comment type="similarity">
    <text evidence="1">Belongs to the membrane fusion protein (MFP) (TC 8.A.1) family.</text>
</comment>
<dbReference type="GO" id="GO:0046677">
    <property type="term" value="P:response to antibiotic"/>
    <property type="evidence" value="ECO:0007669"/>
    <property type="project" value="TreeGrafter"/>
</dbReference>
<keyword evidence="9" id="KW-1185">Reference proteome</keyword>
<dbReference type="GO" id="GO:0022857">
    <property type="term" value="F:transmembrane transporter activity"/>
    <property type="evidence" value="ECO:0007669"/>
    <property type="project" value="InterPro"/>
</dbReference>
<dbReference type="Gene3D" id="2.40.30.170">
    <property type="match status" value="1"/>
</dbReference>
<organism evidence="8 9">
    <name type="scientific">Hymenobacter aquaticus</name>
    <dbReference type="NCBI Taxonomy" id="1867101"/>
    <lineage>
        <taxon>Bacteria</taxon>
        <taxon>Pseudomonadati</taxon>
        <taxon>Bacteroidota</taxon>
        <taxon>Cytophagia</taxon>
        <taxon>Cytophagales</taxon>
        <taxon>Hymenobacteraceae</taxon>
        <taxon>Hymenobacter</taxon>
    </lineage>
</organism>
<evidence type="ECO:0000313" key="9">
    <source>
        <dbReference type="Proteomes" id="UP000297549"/>
    </source>
</evidence>
<dbReference type="GO" id="GO:0005886">
    <property type="term" value="C:plasma membrane"/>
    <property type="evidence" value="ECO:0007669"/>
    <property type="project" value="TreeGrafter"/>
</dbReference>
<dbReference type="InterPro" id="IPR058625">
    <property type="entry name" value="MdtA-like_BSH"/>
</dbReference>
<dbReference type="Pfam" id="PF25944">
    <property type="entry name" value="Beta-barrel_RND"/>
    <property type="match status" value="1"/>
</dbReference>
<dbReference type="Pfam" id="PF25989">
    <property type="entry name" value="YknX_C"/>
    <property type="match status" value="1"/>
</dbReference>
<dbReference type="GO" id="GO:0030313">
    <property type="term" value="C:cell envelope"/>
    <property type="evidence" value="ECO:0007669"/>
    <property type="project" value="UniProtKB-SubCell"/>
</dbReference>
<evidence type="ECO:0000259" key="7">
    <source>
        <dbReference type="Pfam" id="PF25989"/>
    </source>
</evidence>
<evidence type="ECO:0000256" key="1">
    <source>
        <dbReference type="ARBA" id="ARBA00009477"/>
    </source>
</evidence>
<feature type="domain" description="Multidrug resistance protein MdtA-like alpha-helical hairpin" evidence="4">
    <location>
        <begin position="111"/>
        <end position="180"/>
    </location>
</feature>
<feature type="domain" description="Multidrug resistance protein MdtA-like barrel-sandwich hybrid" evidence="5">
    <location>
        <begin position="70"/>
        <end position="208"/>
    </location>
</feature>
<dbReference type="PANTHER" id="PTHR30158">
    <property type="entry name" value="ACRA/E-RELATED COMPONENT OF DRUG EFFLUX TRANSPORTER"/>
    <property type="match status" value="1"/>
</dbReference>
<sequence length="386" mass="42034">MPPHLFSSPFRATTAWLLVPLLGLGLNSCGTNSQADTAPPTEQLTLPVARLQARDTTLLHDYVADIQAVRNVEIRARVAGFLEQIYVDEGQTVTKGQLLFRINDAEYKTRLARARATLSSATAQARIAGLELDRVRLLTQKKIITDTELDVAQAKLHAAQARIEEARSAAANAALQLSYTLIRAPFAGTINREQLKVGSLVSDGTLLTTVSDTRELFAYFNVSEAEYLEYAKSRPAPGSPENNVRLVLADGSLYAAPGKIETVEGQFQASTGSIAFRARFANPRQLLKHGATGKVRLGNPVPDALLVPQKAVFEVQDKNYVYVVNRQGVVRRKNFVPQARLAAFYVVEKGLQAGDQVVCEGIQDLRDGARITARPVTLQSLLASAD</sequence>
<dbReference type="EMBL" id="SRLC01000001">
    <property type="protein sequence ID" value="TGE25258.1"/>
    <property type="molecule type" value="Genomic_DNA"/>
</dbReference>
<evidence type="ECO:0000259" key="5">
    <source>
        <dbReference type="Pfam" id="PF25917"/>
    </source>
</evidence>
<dbReference type="RefSeq" id="WP_135462835.1">
    <property type="nucleotide sequence ID" value="NZ_SRLC01000001.1"/>
</dbReference>
<dbReference type="Pfam" id="PF25876">
    <property type="entry name" value="HH_MFP_RND"/>
    <property type="match status" value="1"/>
</dbReference>
<dbReference type="Proteomes" id="UP000297549">
    <property type="component" value="Unassembled WGS sequence"/>
</dbReference>
<evidence type="ECO:0000256" key="3">
    <source>
        <dbReference type="SAM" id="SignalP"/>
    </source>
</evidence>
<dbReference type="InterPro" id="IPR006143">
    <property type="entry name" value="RND_pump_MFP"/>
</dbReference>
<accession>A0A4Z0Q599</accession>
<evidence type="ECO:0000259" key="4">
    <source>
        <dbReference type="Pfam" id="PF25876"/>
    </source>
</evidence>
<dbReference type="Gene3D" id="2.40.420.20">
    <property type="match status" value="1"/>
</dbReference>
<dbReference type="Gene3D" id="1.10.287.470">
    <property type="entry name" value="Helix hairpin bin"/>
    <property type="match status" value="1"/>
</dbReference>
<feature type="coiled-coil region" evidence="2">
    <location>
        <begin position="149"/>
        <end position="176"/>
    </location>
</feature>
<dbReference type="InterPro" id="IPR058637">
    <property type="entry name" value="YknX-like_C"/>
</dbReference>
<keyword evidence="3" id="KW-0732">Signal</keyword>
<comment type="caution">
    <text evidence="8">The sequence shown here is derived from an EMBL/GenBank/DDBJ whole genome shotgun (WGS) entry which is preliminary data.</text>
</comment>
<keyword evidence="2" id="KW-0175">Coiled coil</keyword>
<feature type="domain" description="YknX-like C-terminal permuted SH3-like" evidence="7">
    <location>
        <begin position="305"/>
        <end position="372"/>
    </location>
</feature>
<proteinExistence type="inferred from homology"/>
<feature type="domain" description="Multidrug resistance protein MdtA-like beta-barrel" evidence="6">
    <location>
        <begin position="221"/>
        <end position="297"/>
    </location>
</feature>
<feature type="chain" id="PRO_5021387237" evidence="3">
    <location>
        <begin position="36"/>
        <end position="386"/>
    </location>
</feature>
<evidence type="ECO:0000313" key="8">
    <source>
        <dbReference type="EMBL" id="TGE25258.1"/>
    </source>
</evidence>
<evidence type="ECO:0000259" key="6">
    <source>
        <dbReference type="Pfam" id="PF25944"/>
    </source>
</evidence>
<feature type="signal peptide" evidence="3">
    <location>
        <begin position="1"/>
        <end position="35"/>
    </location>
</feature>
<dbReference type="PANTHER" id="PTHR30158:SF23">
    <property type="entry name" value="MULTIDRUG RESISTANCE PROTEIN MEXA"/>
    <property type="match status" value="1"/>
</dbReference>
<dbReference type="InterPro" id="IPR058624">
    <property type="entry name" value="MdtA-like_HH"/>
</dbReference>